<dbReference type="OrthoDB" id="4552175at2"/>
<evidence type="ECO:0000313" key="2">
    <source>
        <dbReference type="Proteomes" id="UP000265581"/>
    </source>
</evidence>
<dbReference type="Proteomes" id="UP000265581">
    <property type="component" value="Unassembled WGS sequence"/>
</dbReference>
<dbReference type="AlphaFoldDB" id="A0A371P9S9"/>
<dbReference type="InterPro" id="IPR032710">
    <property type="entry name" value="NTF2-like_dom_sf"/>
</dbReference>
<organism evidence="1 2">
    <name type="scientific">Aeromicrobium endophyticum</name>
    <dbReference type="NCBI Taxonomy" id="2292704"/>
    <lineage>
        <taxon>Bacteria</taxon>
        <taxon>Bacillati</taxon>
        <taxon>Actinomycetota</taxon>
        <taxon>Actinomycetes</taxon>
        <taxon>Propionibacteriales</taxon>
        <taxon>Nocardioidaceae</taxon>
        <taxon>Aeromicrobium</taxon>
    </lineage>
</organism>
<dbReference type="SUPFAM" id="SSF54427">
    <property type="entry name" value="NTF2-like"/>
    <property type="match status" value="1"/>
</dbReference>
<proteinExistence type="predicted"/>
<dbReference type="RefSeq" id="WP_119702793.1">
    <property type="nucleotide sequence ID" value="NZ_JBHSOI010000001.1"/>
</dbReference>
<accession>A0A371P9S9</accession>
<sequence>MTATPHLDRWFATMDSDDPDHVLDQITDDFVMSIQFSKGGGQSAEFRGDRDGLVAYLQQREKSVLVHEVQSSATVDDVEMCLGRTTRDGEFEAQFTATAQIDPATGHLRRLLICRTPEISFE</sequence>
<comment type="caution">
    <text evidence="1">The sequence shown here is derived from an EMBL/GenBank/DDBJ whole genome shotgun (WGS) entry which is preliminary data.</text>
</comment>
<keyword evidence="2" id="KW-1185">Reference proteome</keyword>
<dbReference type="Gene3D" id="3.10.450.50">
    <property type="match status" value="1"/>
</dbReference>
<gene>
    <name evidence="1" type="ORF">DX116_03495</name>
</gene>
<dbReference type="EMBL" id="QUBR01000001">
    <property type="protein sequence ID" value="REK72681.1"/>
    <property type="molecule type" value="Genomic_DNA"/>
</dbReference>
<evidence type="ECO:0000313" key="1">
    <source>
        <dbReference type="EMBL" id="REK72681.1"/>
    </source>
</evidence>
<reference evidence="1 2" key="1">
    <citation type="submission" date="2018-08" db="EMBL/GenBank/DDBJ databases">
        <title>Aeromicrobium sp. M2KJ-4, whole genome shotgun sequence.</title>
        <authorList>
            <person name="Tuo L."/>
        </authorList>
    </citation>
    <scope>NUCLEOTIDE SEQUENCE [LARGE SCALE GENOMIC DNA]</scope>
    <source>
        <strain evidence="1 2">M2KJ-4</strain>
    </source>
</reference>
<evidence type="ECO:0008006" key="3">
    <source>
        <dbReference type="Google" id="ProtNLM"/>
    </source>
</evidence>
<name>A0A371P9S9_9ACTN</name>
<protein>
    <recommendedName>
        <fullName evidence="3">Nuclear transport factor 2 family protein</fullName>
    </recommendedName>
</protein>